<keyword evidence="9" id="KW-0862">Zinc</keyword>
<keyword evidence="13" id="KW-0234">DNA repair</keyword>
<dbReference type="GO" id="GO:0009380">
    <property type="term" value="C:excinuclease repair complex"/>
    <property type="evidence" value="ECO:0007669"/>
    <property type="project" value="InterPro"/>
</dbReference>
<dbReference type="PROSITE" id="PS50096">
    <property type="entry name" value="IQ"/>
    <property type="match status" value="1"/>
</dbReference>
<evidence type="ECO:0000256" key="1">
    <source>
        <dbReference type="ARBA" id="ARBA00004496"/>
    </source>
</evidence>
<dbReference type="InterPro" id="IPR027417">
    <property type="entry name" value="P-loop_NTPase"/>
</dbReference>
<evidence type="ECO:0000259" key="17">
    <source>
        <dbReference type="PROSITE" id="PS50893"/>
    </source>
</evidence>
<dbReference type="Gene3D" id="3.40.50.300">
    <property type="entry name" value="P-loop containing nucleotide triphosphate hydrolases"/>
    <property type="match status" value="5"/>
</dbReference>
<feature type="domain" description="ABC transporter" evidence="17">
    <location>
        <begin position="1406"/>
        <end position="1737"/>
    </location>
</feature>
<evidence type="ECO:0000256" key="7">
    <source>
        <dbReference type="ARBA" id="ARBA00022769"/>
    </source>
</evidence>
<dbReference type="PANTHER" id="PTHR43152:SF3">
    <property type="entry name" value="UVRABC SYSTEM PROTEIN A"/>
    <property type="match status" value="1"/>
</dbReference>
<dbReference type="PANTHER" id="PTHR43152">
    <property type="entry name" value="UVRABC SYSTEM PROTEIN A"/>
    <property type="match status" value="1"/>
</dbReference>
<dbReference type="SMART" id="SM00382">
    <property type="entry name" value="AAA"/>
    <property type="match status" value="2"/>
</dbReference>
<feature type="domain" description="ABC transporter" evidence="17">
    <location>
        <begin position="572"/>
        <end position="904"/>
    </location>
</feature>
<dbReference type="GO" id="GO:0005524">
    <property type="term" value="F:ATP binding"/>
    <property type="evidence" value="ECO:0007669"/>
    <property type="project" value="UniProtKB-KW"/>
</dbReference>
<evidence type="ECO:0000256" key="10">
    <source>
        <dbReference type="ARBA" id="ARBA00022840"/>
    </source>
</evidence>
<keyword evidence="2" id="KW-0963">Cytoplasm</keyword>
<dbReference type="InterPro" id="IPR013815">
    <property type="entry name" value="ATP_grasp_subdomain_1"/>
</dbReference>
<dbReference type="Gene3D" id="3.30.190.20">
    <property type="match status" value="1"/>
</dbReference>
<evidence type="ECO:0000256" key="6">
    <source>
        <dbReference type="ARBA" id="ARBA00022763"/>
    </source>
</evidence>
<dbReference type="GO" id="GO:0016887">
    <property type="term" value="F:ATP hydrolysis activity"/>
    <property type="evidence" value="ECO:0007669"/>
    <property type="project" value="InterPro"/>
</dbReference>
<proteinExistence type="inferred from homology"/>
<sequence>MKAIELYSVRQNNLKGFDLSLPFYHLIVVTGVSGAGKSSLVFDTLYAEGSRRYIETFSSYVRQFFERLPKPLLKDLRNIPPALAFPQGNFVKTSRSTIATLTEISHFVKMFYYHVAEPYCPICNIKISLLDASQIAKDIQQNFKGNLLYLLIPQRVEEDVRYLREGLLSSGFTRVMIEGKVCEIDEVEELPQVEELEILLHRLKIEEETFAELLSSVEQALRISDKIKVRTLYGEERIYILREECPRCGFKVPAKTPALFSFNTSQGACPECKGFGNLLKVDLEALVKNPEKGIAQGAIPILDFPAMFEVKMDLYDFLKSKGISPDMPVKLYPVPIKRALFEGEGRWYGLKEVVDWLEAHRYKPHFRILLAKLRREVTCPVCEGTRFNPKALYFRVKDVHIGDFYKMDIERACQFMEAYLKDRPSPVGERLAQEIYRRLRYLEGVGLSYLTLNRTSKTLSGGEISRCLLTRALSSNLVETLYILDEPTTGLHPRDTHRVLDFMHRLVSKNNTVVVVEHDPEVILKADFLVDLGPEGGEKGGYLLHAGLPKEILSKETPTASSLKEISKEREIKKDELCFKEFIEIIGGKRFNLKEVHARIPLRAITVIAGVSGSGKSTFLEEVLYKGLLAIKDNRRPEFAQDIRGLRGDHQVLYLTQEPLARSPRAVVATFMGVYPYVKKLLASTEEAKQYGYGESYFSFNSELAQCPNCKGLGFEVVEMQFLSDLVIPCEVCKGKRFKEEVLEIRWRGKNISEILELTVDEAYEFFGNHRLIKRLLQILKDLGLGYLRLGQPLSTLSGGEAQRLKIAEVLAQIGKGEAIVLLDEPTVGLHLKDVHKLLEALKVLRDNGHTVVVVEHHPEVMISADWIIEFGPEGGERGGYLLYQGPFSEFLQKDTPTAIYLQSYLRGQTLREEPQRKYLFEDRSIKLRGIRHHNLKNIDLDLPRDKLIVITGVSGSGKSTLAFDVLYTEGQRRFLETLPAYLRQFFKLYEEIDFDDISGLPPTVALEQKSGELSPRSTVGTLTEILPYLRLLYARVAKAFCPSCGEELKPRSKEEVLSQALKLWKEDKGAFWEILAPLIRHRKGHYRPLLEGLLRRGYHRVRIDGADYTLPPIPSLSRYREHSIELYLGSSSSEEGFLELVERALKEGKGSVILRKDGKDYYLSQKRICLRCGVSLPEPDPLLFAFNSKVGACPFCEGLGRVEEEICPKCQGRRYREEVNYYKINGLSLPDLCDLSIEEALSFLQGLSFQGRERILVESLLPEINKRLQYLCDLGLSYLTLSRSADTLSAGEAKRVRISAEIGSNLTGVTYILDEPTIGLHPKDTAKLIEVLKKLRDKGNTIVVVEHDEEVIKNSNFIVDLGPGGGKKGGKVVFAGEKEALWQAKDSPTAQAISNRERKTLKSRFRSSEEFLVLKGVTLRNLKDIEVKIPLKALTCVVGVSGSGKSTLVKEVLYENLRRLLDGKSPPKLYGLRELTGWESLKGVYFVDHSPIGNTPRSVPVTYIQAFSEIRRAFAQTRLAQERGYKEGRFSFNTEEGQCPHCKGQGKIKMEIKFLPSIYQTCEYCQGKRYNEETLEITLKGKNIAEVLEMDFEEASNFFKNYPHIRHKLELPCKIGLDYLSLGQPSPTLSGGEAQRIKLAKELGKGQGRSILYLLDEPTTGLHILDTEKLLAVLQELVDKGHTVVVIEHNLELIKAADWIIELGPEGGAKGGEIIFQGPIEDFLKKETATSLALRDYLHT</sequence>
<keyword evidence="8" id="KW-0863">Zinc-finger</keyword>
<evidence type="ECO:0000313" key="18">
    <source>
        <dbReference type="EMBL" id="HGV55353.1"/>
    </source>
</evidence>
<dbReference type="InterPro" id="IPR041102">
    <property type="entry name" value="UvrA_inter"/>
</dbReference>
<dbReference type="PROSITE" id="PS50893">
    <property type="entry name" value="ABC_TRANSPORTER_2"/>
    <property type="match status" value="3"/>
</dbReference>
<dbReference type="InterPro" id="IPR004602">
    <property type="entry name" value="UvrA"/>
</dbReference>
<evidence type="ECO:0000256" key="8">
    <source>
        <dbReference type="ARBA" id="ARBA00022771"/>
    </source>
</evidence>
<name>A0A832GLB1_9BACT</name>
<keyword evidence="7" id="KW-0228">DNA excision</keyword>
<feature type="domain" description="ABC transporter" evidence="17">
    <location>
        <begin position="302"/>
        <end position="565"/>
    </location>
</feature>
<evidence type="ECO:0000256" key="14">
    <source>
        <dbReference type="ARBA" id="ARBA00038000"/>
    </source>
</evidence>
<evidence type="ECO:0000256" key="12">
    <source>
        <dbReference type="ARBA" id="ARBA00023125"/>
    </source>
</evidence>
<keyword evidence="4" id="KW-0677">Repeat</keyword>
<evidence type="ECO:0000256" key="9">
    <source>
        <dbReference type="ARBA" id="ARBA00022833"/>
    </source>
</evidence>
<organism evidence="18">
    <name type="scientific">Caldimicrobium thiodismutans</name>
    <dbReference type="NCBI Taxonomy" id="1653476"/>
    <lineage>
        <taxon>Bacteria</taxon>
        <taxon>Pseudomonadati</taxon>
        <taxon>Thermodesulfobacteriota</taxon>
        <taxon>Thermodesulfobacteria</taxon>
        <taxon>Thermodesulfobacteriales</taxon>
        <taxon>Thermodesulfobacteriaceae</taxon>
        <taxon>Caldimicrobium</taxon>
    </lineage>
</organism>
<keyword evidence="12" id="KW-0238">DNA-binding</keyword>
<dbReference type="Gene3D" id="3.30.1490.20">
    <property type="entry name" value="ATP-grasp fold, A domain"/>
    <property type="match status" value="1"/>
</dbReference>
<dbReference type="InterPro" id="IPR017871">
    <property type="entry name" value="ABC_transporter-like_CS"/>
</dbReference>
<protein>
    <recommendedName>
        <fullName evidence="15">UvrABC system protein A</fullName>
    </recommendedName>
    <alternativeName>
        <fullName evidence="16">Excinuclease ABC subunit A</fullName>
    </alternativeName>
</protein>
<evidence type="ECO:0000256" key="5">
    <source>
        <dbReference type="ARBA" id="ARBA00022741"/>
    </source>
</evidence>
<keyword evidence="11" id="KW-0267">Excision nuclease</keyword>
<comment type="caution">
    <text evidence="18">The sequence shown here is derived from an EMBL/GenBank/DDBJ whole genome shotgun (WGS) entry which is preliminary data.</text>
</comment>
<dbReference type="InterPro" id="IPR003439">
    <property type="entry name" value="ABC_transporter-like_ATP-bd"/>
</dbReference>
<gene>
    <name evidence="18" type="primary">uvrA</name>
    <name evidence="18" type="ORF">ENT73_04620</name>
</gene>
<comment type="similarity">
    <text evidence="14">Belongs to the ABC transporter superfamily. UvrA family.</text>
</comment>
<dbReference type="Gene3D" id="1.10.8.280">
    <property type="entry name" value="ABC transporter ATPase domain-like"/>
    <property type="match status" value="1"/>
</dbReference>
<comment type="subcellular location">
    <subcellularLocation>
        <location evidence="1">Cytoplasm</location>
    </subcellularLocation>
</comment>
<dbReference type="InterPro" id="IPR003593">
    <property type="entry name" value="AAA+_ATPase"/>
</dbReference>
<dbReference type="PROSITE" id="PS00211">
    <property type="entry name" value="ABC_TRANSPORTER_1"/>
    <property type="match status" value="3"/>
</dbReference>
<dbReference type="GO" id="GO:0005737">
    <property type="term" value="C:cytoplasm"/>
    <property type="evidence" value="ECO:0007669"/>
    <property type="project" value="UniProtKB-SubCell"/>
</dbReference>
<dbReference type="GO" id="GO:0003677">
    <property type="term" value="F:DNA binding"/>
    <property type="evidence" value="ECO:0007669"/>
    <property type="project" value="UniProtKB-KW"/>
</dbReference>
<dbReference type="GO" id="GO:0008270">
    <property type="term" value="F:zinc ion binding"/>
    <property type="evidence" value="ECO:0007669"/>
    <property type="project" value="UniProtKB-KW"/>
</dbReference>
<evidence type="ECO:0000256" key="4">
    <source>
        <dbReference type="ARBA" id="ARBA00022737"/>
    </source>
</evidence>
<dbReference type="GO" id="GO:0006289">
    <property type="term" value="P:nucleotide-excision repair"/>
    <property type="evidence" value="ECO:0007669"/>
    <property type="project" value="InterPro"/>
</dbReference>
<keyword evidence="5" id="KW-0547">Nucleotide-binding</keyword>
<dbReference type="EMBL" id="DSZU01000079">
    <property type="protein sequence ID" value="HGV55353.1"/>
    <property type="molecule type" value="Genomic_DNA"/>
</dbReference>
<evidence type="ECO:0000256" key="2">
    <source>
        <dbReference type="ARBA" id="ARBA00022490"/>
    </source>
</evidence>
<dbReference type="Gene3D" id="1.20.1580.10">
    <property type="entry name" value="ABC transporter ATPase like domain"/>
    <property type="match status" value="3"/>
</dbReference>
<evidence type="ECO:0000256" key="3">
    <source>
        <dbReference type="ARBA" id="ARBA00022723"/>
    </source>
</evidence>
<dbReference type="SUPFAM" id="SSF52540">
    <property type="entry name" value="P-loop containing nucleoside triphosphate hydrolases"/>
    <property type="match status" value="4"/>
</dbReference>
<keyword evidence="6" id="KW-0227">DNA damage</keyword>
<evidence type="ECO:0000256" key="15">
    <source>
        <dbReference type="ARBA" id="ARBA00039316"/>
    </source>
</evidence>
<reference evidence="18" key="1">
    <citation type="journal article" date="2020" name="mSystems">
        <title>Genome- and Community-Level Interaction Insights into Carbon Utilization and Element Cycling Functions of Hydrothermarchaeota in Hydrothermal Sediment.</title>
        <authorList>
            <person name="Zhou Z."/>
            <person name="Liu Y."/>
            <person name="Xu W."/>
            <person name="Pan J."/>
            <person name="Luo Z.H."/>
            <person name="Li M."/>
        </authorList>
    </citation>
    <scope>NUCLEOTIDE SEQUENCE [LARGE SCALE GENOMIC DNA]</scope>
    <source>
        <strain evidence="18">SpSt-605</strain>
    </source>
</reference>
<evidence type="ECO:0000256" key="16">
    <source>
        <dbReference type="ARBA" id="ARBA00042156"/>
    </source>
</evidence>
<keyword evidence="3" id="KW-0479">Metal-binding</keyword>
<dbReference type="NCBIfam" id="TIGR00630">
    <property type="entry name" value="uvra"/>
    <property type="match status" value="1"/>
</dbReference>
<accession>A0A832GLB1</accession>
<dbReference type="GO" id="GO:0004518">
    <property type="term" value="F:nuclease activity"/>
    <property type="evidence" value="ECO:0007669"/>
    <property type="project" value="UniProtKB-KW"/>
</dbReference>
<evidence type="ECO:0000256" key="13">
    <source>
        <dbReference type="ARBA" id="ARBA00023204"/>
    </source>
</evidence>
<dbReference type="Pfam" id="PF17760">
    <property type="entry name" value="UvrA_inter"/>
    <property type="match status" value="2"/>
</dbReference>
<keyword evidence="10" id="KW-0067">ATP-binding</keyword>
<evidence type="ECO:0000256" key="11">
    <source>
        <dbReference type="ARBA" id="ARBA00022881"/>
    </source>
</evidence>